<dbReference type="PRINTS" id="PR00081">
    <property type="entry name" value="GDHRDH"/>
</dbReference>
<dbReference type="OrthoDB" id="2833899at2759"/>
<comment type="similarity">
    <text evidence="1">Belongs to the short-chain dehydrogenases/reductases (SDR) family.</text>
</comment>
<dbReference type="EMBL" id="ML769384">
    <property type="protein sequence ID" value="KAE9410775.1"/>
    <property type="molecule type" value="Genomic_DNA"/>
</dbReference>
<proteinExistence type="inferred from homology"/>
<dbReference type="SUPFAM" id="SSF51735">
    <property type="entry name" value="NAD(P)-binding Rossmann-fold domains"/>
    <property type="match status" value="1"/>
</dbReference>
<accession>A0A6A4IRP9</accession>
<dbReference type="GO" id="GO:0048038">
    <property type="term" value="F:quinone binding"/>
    <property type="evidence" value="ECO:0007669"/>
    <property type="project" value="TreeGrafter"/>
</dbReference>
<gene>
    <name evidence="3" type="ORF">BT96DRAFT_961518</name>
</gene>
<dbReference type="Pfam" id="PF00106">
    <property type="entry name" value="adh_short"/>
    <property type="match status" value="1"/>
</dbReference>
<dbReference type="GO" id="GO:0006633">
    <property type="term" value="P:fatty acid biosynthetic process"/>
    <property type="evidence" value="ECO:0007669"/>
    <property type="project" value="TreeGrafter"/>
</dbReference>
<evidence type="ECO:0000256" key="2">
    <source>
        <dbReference type="SAM" id="MobiDB-lite"/>
    </source>
</evidence>
<dbReference type="InterPro" id="IPR036291">
    <property type="entry name" value="NAD(P)-bd_dom_sf"/>
</dbReference>
<dbReference type="CDD" id="cd05233">
    <property type="entry name" value="SDR_c"/>
    <property type="match status" value="1"/>
</dbReference>
<dbReference type="GO" id="GO:0016616">
    <property type="term" value="F:oxidoreductase activity, acting on the CH-OH group of donors, NAD or NADP as acceptor"/>
    <property type="evidence" value="ECO:0007669"/>
    <property type="project" value="TreeGrafter"/>
</dbReference>
<organism evidence="3 4">
    <name type="scientific">Gymnopus androsaceus JB14</name>
    <dbReference type="NCBI Taxonomy" id="1447944"/>
    <lineage>
        <taxon>Eukaryota</taxon>
        <taxon>Fungi</taxon>
        <taxon>Dikarya</taxon>
        <taxon>Basidiomycota</taxon>
        <taxon>Agaricomycotina</taxon>
        <taxon>Agaricomycetes</taxon>
        <taxon>Agaricomycetidae</taxon>
        <taxon>Agaricales</taxon>
        <taxon>Marasmiineae</taxon>
        <taxon>Omphalotaceae</taxon>
        <taxon>Gymnopus</taxon>
    </lineage>
</organism>
<dbReference type="Gene3D" id="3.40.50.720">
    <property type="entry name" value="NAD(P)-binding Rossmann-like Domain"/>
    <property type="match status" value="1"/>
</dbReference>
<dbReference type="Proteomes" id="UP000799118">
    <property type="component" value="Unassembled WGS sequence"/>
</dbReference>
<feature type="region of interest" description="Disordered" evidence="2">
    <location>
        <begin position="1"/>
        <end position="21"/>
    </location>
</feature>
<protein>
    <submittedName>
        <fullName evidence="3">Short-chain dehydrogenase/reductase</fullName>
    </submittedName>
</protein>
<evidence type="ECO:0000313" key="3">
    <source>
        <dbReference type="EMBL" id="KAE9410775.1"/>
    </source>
</evidence>
<evidence type="ECO:0000256" key="1">
    <source>
        <dbReference type="ARBA" id="ARBA00006484"/>
    </source>
</evidence>
<sequence>MTSLTSTYHRDTYPTISPTNPSLNQTGKTILITGGGGGLGFHIARSFSQAGASRIIIVSRRLEFLQETAEKLRAEFEPGGLETETGTRTRIEFVAREVNLLDESSVTSLWEFLNSELGVVVDVLVLNAAYRYKRLGTDVLNMDVRELEEAFGINVTGNFLMVQKFIKQPRALGGKKGLNVVNVSSASIQIHGANAPVEYTVTKSTFTQIMGRLADQLPVTDVQIVSFHPGLLYAEEAAKRWDKSSRNWDEMALPADFAVWAASSEASWLHGRYVWAHWDVEELKENISKRVEEEHGFLKIGVEGLPTTYLQAHG</sequence>
<dbReference type="InterPro" id="IPR002347">
    <property type="entry name" value="SDR_fam"/>
</dbReference>
<reference evidence="3" key="1">
    <citation type="journal article" date="2019" name="Environ. Microbiol.">
        <title>Fungal ecological strategies reflected in gene transcription - a case study of two litter decomposers.</title>
        <authorList>
            <person name="Barbi F."/>
            <person name="Kohler A."/>
            <person name="Barry K."/>
            <person name="Baskaran P."/>
            <person name="Daum C."/>
            <person name="Fauchery L."/>
            <person name="Ihrmark K."/>
            <person name="Kuo A."/>
            <person name="LaButti K."/>
            <person name="Lipzen A."/>
            <person name="Morin E."/>
            <person name="Grigoriev I.V."/>
            <person name="Henrissat B."/>
            <person name="Lindahl B."/>
            <person name="Martin F."/>
        </authorList>
    </citation>
    <scope>NUCLEOTIDE SEQUENCE</scope>
    <source>
        <strain evidence="3">JB14</strain>
    </source>
</reference>
<dbReference type="AlphaFoldDB" id="A0A6A4IRP9"/>
<dbReference type="PANTHER" id="PTHR42760:SF122">
    <property type="entry name" value="NAD(P)-BINDING PROTEIN"/>
    <property type="match status" value="1"/>
</dbReference>
<keyword evidence="4" id="KW-1185">Reference proteome</keyword>
<name>A0A6A4IRP9_9AGAR</name>
<dbReference type="PANTHER" id="PTHR42760">
    <property type="entry name" value="SHORT-CHAIN DEHYDROGENASES/REDUCTASES FAMILY MEMBER"/>
    <property type="match status" value="1"/>
</dbReference>
<evidence type="ECO:0000313" key="4">
    <source>
        <dbReference type="Proteomes" id="UP000799118"/>
    </source>
</evidence>